<evidence type="ECO:0000313" key="3">
    <source>
        <dbReference type="EMBL" id="ACR72762.1"/>
    </source>
</evidence>
<dbReference type="GO" id="GO:0003677">
    <property type="term" value="F:DNA binding"/>
    <property type="evidence" value="ECO:0007669"/>
    <property type="project" value="UniProtKB-KW"/>
</dbReference>
<dbReference type="InterPro" id="IPR001387">
    <property type="entry name" value="Cro/C1-type_HTH"/>
</dbReference>
<feature type="domain" description="HTH cro/C1-type" evidence="2">
    <location>
        <begin position="35"/>
        <end position="91"/>
    </location>
</feature>
<proteinExistence type="predicted"/>
<accession>C4Z3T7</accession>
<protein>
    <recommendedName>
        <fullName evidence="2">HTH cro/C1-type domain-containing protein</fullName>
    </recommendedName>
</protein>
<gene>
    <name evidence="3" type="ordered locus">EUBELI_01772</name>
</gene>
<sequence length="98" mass="11091">MCYTSHEIIFTNSERGKSMYFENDTDLYRVIGANIKNYREQAKLTQVQLAEQAKISISYLSKIEAAGCDKSLSISVLNQIANVLGVEISEFFKEVDKT</sequence>
<dbReference type="PROSITE" id="PS50943">
    <property type="entry name" value="HTH_CROC1"/>
    <property type="match status" value="1"/>
</dbReference>
<dbReference type="Proteomes" id="UP000001476">
    <property type="component" value="Chromosome"/>
</dbReference>
<evidence type="ECO:0000259" key="2">
    <source>
        <dbReference type="PROSITE" id="PS50943"/>
    </source>
</evidence>
<dbReference type="InterPro" id="IPR050807">
    <property type="entry name" value="TransReg_Diox_bact_type"/>
</dbReference>
<dbReference type="PANTHER" id="PTHR46797">
    <property type="entry name" value="HTH-TYPE TRANSCRIPTIONAL REGULATOR"/>
    <property type="match status" value="1"/>
</dbReference>
<dbReference type="InterPro" id="IPR010982">
    <property type="entry name" value="Lambda_DNA-bd_dom_sf"/>
</dbReference>
<dbReference type="CDD" id="cd00093">
    <property type="entry name" value="HTH_XRE"/>
    <property type="match status" value="1"/>
</dbReference>
<dbReference type="GO" id="GO:0003700">
    <property type="term" value="F:DNA-binding transcription factor activity"/>
    <property type="evidence" value="ECO:0007669"/>
    <property type="project" value="TreeGrafter"/>
</dbReference>
<dbReference type="STRING" id="515620.EUBELI_01772"/>
<dbReference type="EMBL" id="CP001104">
    <property type="protein sequence ID" value="ACR72762.1"/>
    <property type="molecule type" value="Genomic_DNA"/>
</dbReference>
<dbReference type="KEGG" id="eel:EUBELI_01772"/>
<dbReference type="PANTHER" id="PTHR46797:SF1">
    <property type="entry name" value="METHYLPHOSPHONATE SYNTHASE"/>
    <property type="match status" value="1"/>
</dbReference>
<name>C4Z3T7_LACE2</name>
<dbReference type="SMART" id="SM00530">
    <property type="entry name" value="HTH_XRE"/>
    <property type="match status" value="1"/>
</dbReference>
<keyword evidence="4" id="KW-1185">Reference proteome</keyword>
<reference evidence="3 4" key="1">
    <citation type="journal article" date="2009" name="Proc. Natl. Acad. Sci. U.S.A.">
        <title>Characterizing a model human gut microbiota composed of members of its two dominant bacterial phyla.</title>
        <authorList>
            <person name="Mahowald M.A."/>
            <person name="Rey F.E."/>
            <person name="Seedorf H."/>
            <person name="Turnbaugh P.J."/>
            <person name="Fulton R.S."/>
            <person name="Wollam A."/>
            <person name="Shah N."/>
            <person name="Wang C."/>
            <person name="Magrini V."/>
            <person name="Wilson R.K."/>
            <person name="Cantarel B.L."/>
            <person name="Coutinho P.M."/>
            <person name="Henrissat B."/>
            <person name="Crock L.W."/>
            <person name="Russell A."/>
            <person name="Verberkmoes N.C."/>
            <person name="Hettich R.L."/>
            <person name="Gordon J.I."/>
        </authorList>
    </citation>
    <scope>NUCLEOTIDE SEQUENCE [LARGE SCALE GENOMIC DNA]</scope>
    <source>
        <strain evidence="4">ATCC 27750 / DSM 3376 / VPI C15-48 / C15-B4</strain>
    </source>
</reference>
<evidence type="ECO:0000256" key="1">
    <source>
        <dbReference type="ARBA" id="ARBA00023125"/>
    </source>
</evidence>
<dbReference type="eggNOG" id="COG1396">
    <property type="taxonomic scope" value="Bacteria"/>
</dbReference>
<keyword evidence="1" id="KW-0238">DNA-binding</keyword>
<organism evidence="3 4">
    <name type="scientific">Lachnospira eligens (strain ATCC 27750 / DSM 3376 / VPI C15-48 / C15-B4)</name>
    <name type="common">Eubacterium eligens</name>
    <dbReference type="NCBI Taxonomy" id="515620"/>
    <lineage>
        <taxon>Bacteria</taxon>
        <taxon>Bacillati</taxon>
        <taxon>Bacillota</taxon>
        <taxon>Clostridia</taxon>
        <taxon>Lachnospirales</taxon>
        <taxon>Lachnospiraceae</taxon>
        <taxon>Lachnospira</taxon>
    </lineage>
</organism>
<dbReference type="Gene3D" id="1.10.260.40">
    <property type="entry name" value="lambda repressor-like DNA-binding domains"/>
    <property type="match status" value="1"/>
</dbReference>
<dbReference type="GO" id="GO:0005829">
    <property type="term" value="C:cytosol"/>
    <property type="evidence" value="ECO:0007669"/>
    <property type="project" value="TreeGrafter"/>
</dbReference>
<dbReference type="Pfam" id="PF01381">
    <property type="entry name" value="HTH_3"/>
    <property type="match status" value="1"/>
</dbReference>
<dbReference type="AlphaFoldDB" id="C4Z3T7"/>
<dbReference type="SUPFAM" id="SSF47413">
    <property type="entry name" value="lambda repressor-like DNA-binding domains"/>
    <property type="match status" value="1"/>
</dbReference>
<dbReference type="HOGENOM" id="CLU_066192_29_2_9"/>
<evidence type="ECO:0000313" key="4">
    <source>
        <dbReference type="Proteomes" id="UP000001476"/>
    </source>
</evidence>